<evidence type="ECO:0000313" key="3">
    <source>
        <dbReference type="Proteomes" id="UP001596364"/>
    </source>
</evidence>
<keyword evidence="3" id="KW-1185">Reference proteome</keyword>
<dbReference type="EMBL" id="JBHSUS010000001">
    <property type="protein sequence ID" value="MFC6440178.1"/>
    <property type="molecule type" value="Genomic_DNA"/>
</dbReference>
<gene>
    <name evidence="2" type="ORF">ACFP85_08465</name>
</gene>
<organism evidence="2 3">
    <name type="scientific">Pseudobowmanella zhangzhouensis</name>
    <dbReference type="NCBI Taxonomy" id="1537679"/>
    <lineage>
        <taxon>Bacteria</taxon>
        <taxon>Pseudomonadati</taxon>
        <taxon>Pseudomonadota</taxon>
        <taxon>Gammaproteobacteria</taxon>
        <taxon>Alteromonadales</taxon>
        <taxon>Alteromonadaceae</taxon>
    </lineage>
</organism>
<evidence type="ECO:0000259" key="1">
    <source>
        <dbReference type="Pfam" id="PF14321"/>
    </source>
</evidence>
<dbReference type="InterPro" id="IPR025491">
    <property type="entry name" value="DUF4382"/>
</dbReference>
<dbReference type="Proteomes" id="UP001596364">
    <property type="component" value="Unassembled WGS sequence"/>
</dbReference>
<proteinExistence type="predicted"/>
<sequence>MNHKLITVSLIAAGVLAGCGGSNDKPLEQPNPTFALAISDAPVDDLSEVVVCFNAVELKHADGSASDSTFTVGTDPQMLTANDVCKNDAGEVIPATVGINLLDYMGMASESLLSEVSIAPGTYNQLRLVMADGSYGTVKETGEKIDVSVPSNELKLDGFTAALGNTLSFTLEFDLRKAMTNPVGQSGYFLKPRGVRLVDNNQIGHVQGTVDETILVNNSCTVAPSDITTPVATVYLYQGVSLDSNTLADNGGAEGVEPFASTTVTFDGAATYSYEIGYVPAGDYTLSLSCDTVDDPEADDDITQLQQAEVSVSANSTPVAVNFTAG</sequence>
<feature type="domain" description="DUF4382" evidence="1">
    <location>
        <begin position="33"/>
        <end position="192"/>
    </location>
</feature>
<accession>A0ABW1XLN1</accession>
<name>A0ABW1XLN1_9ALTE</name>
<dbReference type="RefSeq" id="WP_131257068.1">
    <property type="nucleotide sequence ID" value="NZ_JBHSUS010000001.1"/>
</dbReference>
<reference evidence="3" key="1">
    <citation type="journal article" date="2019" name="Int. J. Syst. Evol. Microbiol.">
        <title>The Global Catalogue of Microorganisms (GCM) 10K type strain sequencing project: providing services to taxonomists for standard genome sequencing and annotation.</title>
        <authorList>
            <consortium name="The Broad Institute Genomics Platform"/>
            <consortium name="The Broad Institute Genome Sequencing Center for Infectious Disease"/>
            <person name="Wu L."/>
            <person name="Ma J."/>
        </authorList>
    </citation>
    <scope>NUCLEOTIDE SEQUENCE [LARGE SCALE GENOMIC DNA]</scope>
    <source>
        <strain evidence="3">CGMCC 1.16031</strain>
    </source>
</reference>
<dbReference type="PROSITE" id="PS51257">
    <property type="entry name" value="PROKAR_LIPOPROTEIN"/>
    <property type="match status" value="1"/>
</dbReference>
<evidence type="ECO:0000313" key="2">
    <source>
        <dbReference type="EMBL" id="MFC6440178.1"/>
    </source>
</evidence>
<comment type="caution">
    <text evidence="2">The sequence shown here is derived from an EMBL/GenBank/DDBJ whole genome shotgun (WGS) entry which is preliminary data.</text>
</comment>
<protein>
    <submittedName>
        <fullName evidence="2">DUF4382 domain-containing protein</fullName>
    </submittedName>
</protein>
<dbReference type="Pfam" id="PF14321">
    <property type="entry name" value="DUF4382"/>
    <property type="match status" value="1"/>
</dbReference>